<accession>A0A2L2DKI5</accession>
<dbReference type="Proteomes" id="UP000280369">
    <property type="component" value="Segment"/>
</dbReference>
<proteinExistence type="predicted"/>
<dbReference type="EMBL" id="MG602507">
    <property type="protein sequence ID" value="AVG46683.1"/>
    <property type="molecule type" value="Genomic_DNA"/>
</dbReference>
<organismHost>
    <name type="scientific">Acanthamoeba polyphaga</name>
    <name type="common">Amoeba</name>
    <dbReference type="NCBI Taxonomy" id="5757"/>
</organismHost>
<protein>
    <submittedName>
        <fullName evidence="1">Uncharacterized protein</fullName>
    </submittedName>
</protein>
<sequence length="114" mass="13676">MDWENLDLNLCNVDFSDSNLIRELNLEPYPDLSTINSDQEKYDTIENFFTETINKVKSLDNERDIIFSKLHACEMDSHIYQDLKIDYIKTFYKLAILEHQREQAFEYLKNNKTN</sequence>
<evidence type="ECO:0000313" key="1">
    <source>
        <dbReference type="EMBL" id="AVG46683.1"/>
    </source>
</evidence>
<name>A0A2L2DKI5_MIMIV</name>
<organism evidence="1">
    <name type="scientific">Acanthamoeba polyphaga mimivirus</name>
    <name type="common">APMV</name>
    <dbReference type="NCBI Taxonomy" id="212035"/>
    <lineage>
        <taxon>Viruses</taxon>
        <taxon>Varidnaviria</taxon>
        <taxon>Bamfordvirae</taxon>
        <taxon>Nucleocytoviricota</taxon>
        <taxon>Megaviricetes</taxon>
        <taxon>Imitervirales</taxon>
        <taxon>Mimiviridae</taxon>
        <taxon>Megamimivirinae</taxon>
        <taxon>Mimivirus</taxon>
        <taxon>Mimivirus bradfordmassiliense</taxon>
    </lineage>
</organism>
<reference evidence="1" key="1">
    <citation type="journal article" date="2017" name="Front. Microbiol.">
        <title>Genome Characterization of the First Mimiviruses of Lineage C Isolated in Brazil.</title>
        <authorList>
            <person name="Assis F.L."/>
            <person name="Franco-Luiz A.P.M."/>
            <person name="Dos Santos R.N."/>
            <person name="Campos F.S."/>
            <person name="Dornas F.P."/>
            <person name="Borato P.V.M."/>
            <person name="Franco A.C."/>
            <person name="Abrahao J.S."/>
            <person name="Colson P."/>
            <person name="Scola B."/>
        </authorList>
    </citation>
    <scope>NUCLEOTIDE SEQUENCE [LARGE SCALE GENOMIC DNA]</scope>
</reference>